<sequence>MNASDSCSPLFAGAAALLEKRFAQATSLVSSGNYQQALDIFQELLAACPHEYTLQNNCAWLFEKLGRYAEAETAYRGLFEEMPGYANGALGYARMLEQGKRYVAAVTALRRSVAADPVNPGLLSGLGNALVMAGEAEAALLWYGLSVELDRHARATVSNLLYTLLMVRTIAPQVVARELDMCAAVPGLAVRISRVAKQLHSLSGEFIAGMHRRFEETCRIETAPAPPLSPGTRKRIRIGYLSADLYAHPVGYFLEGVIPAHDRNRFEIVVFSPYTERDELTAALKRSAEHWVVLHGTDRLEIVRQIRAWQLDIAVDMAGHTGGNYLDLFARRLAPLQITWGGYPGSTGLEAMDHILADQVALPPEDRPYYTERPLYLPHGYVSFRPPADAPLVGSLPALTTGCITFGSFNTVQKLNSSTLALWGAVLRALPGSRLFLKSKGFDDPLVRSAYWEKLAAEGVSSDRILLEGYAPRRELLAAYHQVDIALDPVPYQGGVTVLEALWMGVPTLVLRGKRPPFVRHAESHLTQAGVADWIVASEDAYVATALAWGSNLAGLSTLRSRLRQQMAASPICDTVAFTRDLEAAFTQVWSERSRH</sequence>
<evidence type="ECO:0000256" key="5">
    <source>
        <dbReference type="ARBA" id="ARBA00022679"/>
    </source>
</evidence>
<evidence type="ECO:0000256" key="4">
    <source>
        <dbReference type="ARBA" id="ARBA00022676"/>
    </source>
</evidence>
<dbReference type="Gene3D" id="3.40.50.11380">
    <property type="match status" value="1"/>
</dbReference>
<evidence type="ECO:0000256" key="2">
    <source>
        <dbReference type="ARBA" id="ARBA00005386"/>
    </source>
</evidence>
<accession>B3EBN5</accession>
<dbReference type="GO" id="GO:0097363">
    <property type="term" value="F:protein O-acetylglucosaminyltransferase activity"/>
    <property type="evidence" value="ECO:0007669"/>
    <property type="project" value="UniProtKB-EC"/>
</dbReference>
<dbReference type="InterPro" id="IPR029489">
    <property type="entry name" value="OGT/SEC/SPY_C"/>
</dbReference>
<dbReference type="HOGENOM" id="CLU_001721_4_0_7"/>
<evidence type="ECO:0000256" key="6">
    <source>
        <dbReference type="ARBA" id="ARBA00022737"/>
    </source>
</evidence>
<comment type="similarity">
    <text evidence="2">Belongs to the glycosyltransferase 41 family. O-GlcNAc transferase subfamily.</text>
</comment>
<dbReference type="eggNOG" id="COG3914">
    <property type="taxonomic scope" value="Bacteria"/>
</dbReference>
<dbReference type="InterPro" id="IPR011990">
    <property type="entry name" value="TPR-like_helical_dom_sf"/>
</dbReference>
<evidence type="ECO:0000313" key="9">
    <source>
        <dbReference type="EMBL" id="ACD97074.1"/>
    </source>
</evidence>
<keyword evidence="10" id="KW-1185">Reference proteome</keyword>
<evidence type="ECO:0000259" key="8">
    <source>
        <dbReference type="Pfam" id="PF13844"/>
    </source>
</evidence>
<dbReference type="RefSeq" id="WP_012471398.1">
    <property type="nucleotide sequence ID" value="NC_010814.1"/>
</dbReference>
<keyword evidence="7" id="KW-0802">TPR repeat</keyword>
<dbReference type="CAZy" id="GT41">
    <property type="family name" value="Glycosyltransferase Family 41"/>
</dbReference>
<feature type="domain" description="O-GlcNAc transferase C-terminal" evidence="8">
    <location>
        <begin position="232"/>
        <end position="381"/>
    </location>
</feature>
<dbReference type="SMART" id="SM00028">
    <property type="entry name" value="TPR"/>
    <property type="match status" value="4"/>
</dbReference>
<evidence type="ECO:0000256" key="1">
    <source>
        <dbReference type="ARBA" id="ARBA00004922"/>
    </source>
</evidence>
<gene>
    <name evidence="9" type="ordered locus">Glov_3368</name>
</gene>
<dbReference type="EMBL" id="CP001089">
    <property type="protein sequence ID" value="ACD97074.1"/>
    <property type="molecule type" value="Genomic_DNA"/>
</dbReference>
<dbReference type="OrthoDB" id="5503541at2"/>
<dbReference type="KEGG" id="glo:Glov_3368"/>
<dbReference type="Gene3D" id="3.40.50.2000">
    <property type="entry name" value="Glycogen Phosphorylase B"/>
    <property type="match status" value="1"/>
</dbReference>
<dbReference type="Pfam" id="PF13432">
    <property type="entry name" value="TPR_16"/>
    <property type="match status" value="2"/>
</dbReference>
<protein>
    <recommendedName>
        <fullName evidence="3">protein O-GlcNAc transferase</fullName>
        <ecNumber evidence="3">2.4.1.255</ecNumber>
    </recommendedName>
</protein>
<keyword evidence="5" id="KW-0808">Transferase</keyword>
<proteinExistence type="inferred from homology"/>
<dbReference type="Gene3D" id="1.25.40.10">
    <property type="entry name" value="Tetratricopeptide repeat domain"/>
    <property type="match status" value="2"/>
</dbReference>
<dbReference type="EC" id="2.4.1.255" evidence="3"/>
<organism evidence="9 10">
    <name type="scientific">Trichlorobacter lovleyi (strain ATCC BAA-1151 / DSM 17278 / SZ)</name>
    <name type="common">Geobacter lovleyi</name>
    <dbReference type="NCBI Taxonomy" id="398767"/>
    <lineage>
        <taxon>Bacteria</taxon>
        <taxon>Pseudomonadati</taxon>
        <taxon>Thermodesulfobacteriota</taxon>
        <taxon>Desulfuromonadia</taxon>
        <taxon>Geobacterales</taxon>
        <taxon>Geobacteraceae</taxon>
        <taxon>Trichlorobacter</taxon>
    </lineage>
</organism>
<dbReference type="Pfam" id="PF13844">
    <property type="entry name" value="Glyco_transf_41"/>
    <property type="match status" value="2"/>
</dbReference>
<feature type="domain" description="O-GlcNAc transferase C-terminal" evidence="8">
    <location>
        <begin position="400"/>
        <end position="582"/>
    </location>
</feature>
<evidence type="ECO:0000256" key="7">
    <source>
        <dbReference type="ARBA" id="ARBA00022803"/>
    </source>
</evidence>
<dbReference type="SUPFAM" id="SSF48452">
    <property type="entry name" value="TPR-like"/>
    <property type="match status" value="1"/>
</dbReference>
<keyword evidence="6" id="KW-0677">Repeat</keyword>
<comment type="pathway">
    <text evidence="1">Protein modification; protein glycosylation.</text>
</comment>
<dbReference type="PANTHER" id="PTHR44835">
    <property type="entry name" value="UDP-N-ACETYLGLUCOSAMINE--PEPTIDE N-ACETYLGLUCOSAMINYLTRANSFERASE SPINDLY-RELATED"/>
    <property type="match status" value="1"/>
</dbReference>
<dbReference type="SUPFAM" id="SSF53756">
    <property type="entry name" value="UDP-Glycosyltransferase/glycogen phosphorylase"/>
    <property type="match status" value="1"/>
</dbReference>
<dbReference type="STRING" id="398767.Glov_3368"/>
<dbReference type="PANTHER" id="PTHR44835:SF1">
    <property type="entry name" value="PROTEIN O-GLCNAC TRANSFERASE"/>
    <property type="match status" value="1"/>
</dbReference>
<evidence type="ECO:0000313" key="10">
    <source>
        <dbReference type="Proteomes" id="UP000002420"/>
    </source>
</evidence>
<dbReference type="AlphaFoldDB" id="B3EBN5"/>
<name>B3EBN5_TRIL1</name>
<dbReference type="InterPro" id="IPR019734">
    <property type="entry name" value="TPR_rpt"/>
</dbReference>
<keyword evidence="4" id="KW-0328">Glycosyltransferase</keyword>
<dbReference type="InterPro" id="IPR051939">
    <property type="entry name" value="Glycosyltr_41/O-GlcNAc_trsf"/>
</dbReference>
<evidence type="ECO:0000256" key="3">
    <source>
        <dbReference type="ARBA" id="ARBA00011970"/>
    </source>
</evidence>
<dbReference type="Proteomes" id="UP000002420">
    <property type="component" value="Chromosome"/>
</dbReference>
<reference evidence="9 10" key="1">
    <citation type="submission" date="2008-05" db="EMBL/GenBank/DDBJ databases">
        <title>Complete sequence of chromosome of Geobacter lovleyi SZ.</title>
        <authorList>
            <consortium name="US DOE Joint Genome Institute"/>
            <person name="Lucas S."/>
            <person name="Copeland A."/>
            <person name="Lapidus A."/>
            <person name="Glavina del Rio T."/>
            <person name="Dalin E."/>
            <person name="Tice H."/>
            <person name="Bruce D."/>
            <person name="Goodwin L."/>
            <person name="Pitluck S."/>
            <person name="Chertkov O."/>
            <person name="Meincke L."/>
            <person name="Brettin T."/>
            <person name="Detter J.C."/>
            <person name="Han C."/>
            <person name="Tapia R."/>
            <person name="Kuske C.R."/>
            <person name="Schmutz J."/>
            <person name="Larimer F."/>
            <person name="Land M."/>
            <person name="Hauser L."/>
            <person name="Kyrpides N."/>
            <person name="Mikhailova N."/>
            <person name="Sung Y."/>
            <person name="Fletcher K.E."/>
            <person name="Ritalahti K.M."/>
            <person name="Loeffler F.E."/>
            <person name="Richardson P."/>
        </authorList>
    </citation>
    <scope>NUCLEOTIDE SEQUENCE [LARGE SCALE GENOMIC DNA]</scope>
    <source>
        <strain evidence="10">ATCC BAA-1151 / DSM 17278 / SZ</strain>
    </source>
</reference>